<proteinExistence type="predicted"/>
<keyword evidence="3" id="KW-1185">Reference proteome</keyword>
<evidence type="ECO:0000256" key="1">
    <source>
        <dbReference type="SAM" id="Phobius"/>
    </source>
</evidence>
<accession>A1ZLJ0</accession>
<dbReference type="EMBL" id="AAWS01000014">
    <property type="protein sequence ID" value="EAY28744.1"/>
    <property type="molecule type" value="Genomic_DNA"/>
</dbReference>
<protein>
    <submittedName>
        <fullName evidence="2">Uncharacterized protein</fullName>
    </submittedName>
</protein>
<keyword evidence="1" id="KW-0472">Membrane</keyword>
<gene>
    <name evidence="2" type="ORF">M23134_07842</name>
</gene>
<dbReference type="Proteomes" id="UP000004095">
    <property type="component" value="Unassembled WGS sequence"/>
</dbReference>
<feature type="transmembrane region" description="Helical" evidence="1">
    <location>
        <begin position="24"/>
        <end position="50"/>
    </location>
</feature>
<dbReference type="AlphaFoldDB" id="A1ZLJ0"/>
<name>A1ZLJ0_MICM2</name>
<evidence type="ECO:0000313" key="3">
    <source>
        <dbReference type="Proteomes" id="UP000004095"/>
    </source>
</evidence>
<organism evidence="2 3">
    <name type="scientific">Microscilla marina ATCC 23134</name>
    <dbReference type="NCBI Taxonomy" id="313606"/>
    <lineage>
        <taxon>Bacteria</taxon>
        <taxon>Pseudomonadati</taxon>
        <taxon>Bacteroidota</taxon>
        <taxon>Cytophagia</taxon>
        <taxon>Cytophagales</taxon>
        <taxon>Microscillaceae</taxon>
        <taxon>Microscilla</taxon>
    </lineage>
</organism>
<reference evidence="2 3" key="1">
    <citation type="submission" date="2007-01" db="EMBL/GenBank/DDBJ databases">
        <authorList>
            <person name="Haygood M."/>
            <person name="Podell S."/>
            <person name="Anderson C."/>
            <person name="Hopkinson B."/>
            <person name="Roe K."/>
            <person name="Barbeau K."/>
            <person name="Gaasterland T."/>
            <person name="Ferriera S."/>
            <person name="Johnson J."/>
            <person name="Kravitz S."/>
            <person name="Beeson K."/>
            <person name="Sutton G."/>
            <person name="Rogers Y.-H."/>
            <person name="Friedman R."/>
            <person name="Frazier M."/>
            <person name="Venter J.C."/>
        </authorList>
    </citation>
    <scope>NUCLEOTIDE SEQUENCE [LARGE SCALE GENOMIC DNA]</scope>
    <source>
        <strain evidence="2 3">ATCC 23134</strain>
    </source>
</reference>
<evidence type="ECO:0000313" key="2">
    <source>
        <dbReference type="EMBL" id="EAY28744.1"/>
    </source>
</evidence>
<keyword evidence="1" id="KW-0812">Transmembrane</keyword>
<keyword evidence="1" id="KW-1133">Transmembrane helix</keyword>
<comment type="caution">
    <text evidence="2">The sequence shown here is derived from an EMBL/GenBank/DDBJ whole genome shotgun (WGS) entry which is preliminary data.</text>
</comment>
<sequence>MFSFLFWVDHSFPGLITFGLKKELFFPFVIIYLRARGSMDIFLSLFFIFFTHNT</sequence>